<comment type="caution">
    <text evidence="1">The sequence shown here is derived from an EMBL/GenBank/DDBJ whole genome shotgun (WGS) entry which is preliminary data.</text>
</comment>
<protein>
    <submittedName>
        <fullName evidence="1">Uncharacterized protein</fullName>
    </submittedName>
</protein>
<accession>A0ACC1MY65</accession>
<sequence>MPVPIILRAPSRLVPRLLHNIPKHRVFVPYRQFSQSDKILQNDPVLSTAPSRPSHYWHTDYASKTAPVTFSPHNSRAEPSVVSRHWLRDACTCKWCVDPSSGQKSFASCDVPVALDIRSLNSNGGDLVVNWRDDPFTHGDHVSIYPSTLWGGPESVPGTTPKPREWNRELITQASPYYSYQAFMEDGPEYHAAMVAFTELGLIFLRNVPKSENSVKELVARLGVIQDTFYGTTWDVISKPNAENVAYTNSYLGLHQDLLYMDNVPRIQLLHCLENTCTGGESLFSDSYHAARLFTQRYPDLVAPLTNRKVVYHYNKGGHSYRQSRAVLSDLGQSKMGVWWSPPFQDPIQPDKWDESGMHLYNQCHQGSMRLKALFEDAANVYEYKMKPGDCVLFDNRRILHGRRAFDTSSGHRWLKGAYVENASHNSLVANHFRRLAEGK</sequence>
<dbReference type="Proteomes" id="UP001143856">
    <property type="component" value="Unassembled WGS sequence"/>
</dbReference>
<proteinExistence type="predicted"/>
<gene>
    <name evidence="1" type="ORF">NUW58_g9413</name>
</gene>
<evidence type="ECO:0000313" key="2">
    <source>
        <dbReference type="Proteomes" id="UP001143856"/>
    </source>
</evidence>
<keyword evidence="2" id="KW-1185">Reference proteome</keyword>
<name>A0ACC1MY65_9PEZI</name>
<reference evidence="1" key="1">
    <citation type="submission" date="2022-10" db="EMBL/GenBank/DDBJ databases">
        <title>Genome Sequence of Xylaria curta.</title>
        <authorList>
            <person name="Buettner E."/>
        </authorList>
    </citation>
    <scope>NUCLEOTIDE SEQUENCE</scope>
    <source>
        <strain evidence="1">Babe10</strain>
    </source>
</reference>
<evidence type="ECO:0000313" key="1">
    <source>
        <dbReference type="EMBL" id="KAJ2971468.1"/>
    </source>
</evidence>
<dbReference type="EMBL" id="JAPDGR010003382">
    <property type="protein sequence ID" value="KAJ2971468.1"/>
    <property type="molecule type" value="Genomic_DNA"/>
</dbReference>
<organism evidence="1 2">
    <name type="scientific">Xylaria curta</name>
    <dbReference type="NCBI Taxonomy" id="42375"/>
    <lineage>
        <taxon>Eukaryota</taxon>
        <taxon>Fungi</taxon>
        <taxon>Dikarya</taxon>
        <taxon>Ascomycota</taxon>
        <taxon>Pezizomycotina</taxon>
        <taxon>Sordariomycetes</taxon>
        <taxon>Xylariomycetidae</taxon>
        <taxon>Xylariales</taxon>
        <taxon>Xylariaceae</taxon>
        <taxon>Xylaria</taxon>
    </lineage>
</organism>